<dbReference type="RefSeq" id="XP_070911552.1">
    <property type="nucleotide sequence ID" value="XM_071055451.1"/>
</dbReference>
<dbReference type="SUPFAM" id="SSF53335">
    <property type="entry name" value="S-adenosyl-L-methionine-dependent methyltransferases"/>
    <property type="match status" value="1"/>
</dbReference>
<proteinExistence type="inferred from homology"/>
<dbReference type="CDD" id="cd02440">
    <property type="entry name" value="AdoMet_MTases"/>
    <property type="match status" value="1"/>
</dbReference>
<evidence type="ECO:0000313" key="5">
    <source>
        <dbReference type="Proteomes" id="UP001628179"/>
    </source>
</evidence>
<dbReference type="PANTHER" id="PTHR12176:SF84">
    <property type="entry name" value="METHYLTRANSFERASE DOMAIN-CONTAINING PROTEIN"/>
    <property type="match status" value="1"/>
</dbReference>
<dbReference type="Proteomes" id="UP001628179">
    <property type="component" value="Unassembled WGS sequence"/>
</dbReference>
<protein>
    <submittedName>
        <fullName evidence="4">S-adenosyl-L-methionine-dependent methyltransferase</fullName>
    </submittedName>
</protein>
<reference evidence="4 5" key="1">
    <citation type="submission" date="2024-09" db="EMBL/GenBank/DDBJ databases">
        <title>Itraconazole resistance in Madurella fahalii resulting from another homologue of gene encoding cytochrome P450 14-alpha sterol demethylase (CYP51).</title>
        <authorList>
            <person name="Yoshioka I."/>
            <person name="Fahal A.H."/>
            <person name="Kaneko S."/>
            <person name="Yaguchi T."/>
        </authorList>
    </citation>
    <scope>NUCLEOTIDE SEQUENCE [LARGE SCALE GENOMIC DNA]</scope>
    <source>
        <strain evidence="4 5">IFM 68171</strain>
    </source>
</reference>
<dbReference type="InterPro" id="IPR051419">
    <property type="entry name" value="Lys/N-term_MeTrsfase_sf"/>
</dbReference>
<dbReference type="GO" id="GO:0032259">
    <property type="term" value="P:methylation"/>
    <property type="evidence" value="ECO:0007669"/>
    <property type="project" value="UniProtKB-KW"/>
</dbReference>
<dbReference type="InterPro" id="IPR029063">
    <property type="entry name" value="SAM-dependent_MTases_sf"/>
</dbReference>
<keyword evidence="5" id="KW-1185">Reference proteome</keyword>
<keyword evidence="3" id="KW-0808">Transferase</keyword>
<evidence type="ECO:0000256" key="1">
    <source>
        <dbReference type="ARBA" id="ARBA00008361"/>
    </source>
</evidence>
<dbReference type="GeneID" id="98170774"/>
<accession>A0ABQ0FWF3</accession>
<comment type="similarity">
    <text evidence="1">Belongs to the methyltransferase superfamily.</text>
</comment>
<evidence type="ECO:0000313" key="4">
    <source>
        <dbReference type="EMBL" id="GAB1309819.1"/>
    </source>
</evidence>
<dbReference type="Gene3D" id="3.40.50.150">
    <property type="entry name" value="Vaccinia Virus protein VP39"/>
    <property type="match status" value="1"/>
</dbReference>
<comment type="caution">
    <text evidence="4">The sequence shown here is derived from an EMBL/GenBank/DDBJ whole genome shotgun (WGS) entry which is preliminary data.</text>
</comment>
<keyword evidence="2 4" id="KW-0489">Methyltransferase</keyword>
<dbReference type="EMBL" id="BAAFSV010000001">
    <property type="protein sequence ID" value="GAB1309819.1"/>
    <property type="molecule type" value="Genomic_DNA"/>
</dbReference>
<sequence length="199" mass="22830">MPIDFEKQSYWRERFTSEKSFEWLTPSATFMELLAPYLHRLPNSSRILHLGSGTSDLHNHLRREGFLNVTNVDFEPIAIERGQQLEQDCFGDVRMMYLVADATQLDSGEEYPLVVDKSTADAIACGGEDAMISLGRSVYRCLGDGGIWISLSYSQSRFEDVQFLFEVEVISEIPTPKAKPTDPEVYHYCYLLRPRRHPL</sequence>
<gene>
    <name evidence="4" type="ORF">MFIFM68171_00029</name>
</gene>
<organism evidence="4 5">
    <name type="scientific">Madurella fahalii</name>
    <dbReference type="NCBI Taxonomy" id="1157608"/>
    <lineage>
        <taxon>Eukaryota</taxon>
        <taxon>Fungi</taxon>
        <taxon>Dikarya</taxon>
        <taxon>Ascomycota</taxon>
        <taxon>Pezizomycotina</taxon>
        <taxon>Sordariomycetes</taxon>
        <taxon>Sordariomycetidae</taxon>
        <taxon>Sordariales</taxon>
        <taxon>Sordariales incertae sedis</taxon>
        <taxon>Madurella</taxon>
    </lineage>
</organism>
<dbReference type="PANTHER" id="PTHR12176">
    <property type="entry name" value="SAM-DEPENDENT METHYLTRANSFERASE SUPERFAMILY PROTEIN"/>
    <property type="match status" value="1"/>
</dbReference>
<dbReference type="GO" id="GO:0008168">
    <property type="term" value="F:methyltransferase activity"/>
    <property type="evidence" value="ECO:0007669"/>
    <property type="project" value="UniProtKB-KW"/>
</dbReference>
<name>A0ABQ0FWF3_9PEZI</name>
<evidence type="ECO:0000256" key="2">
    <source>
        <dbReference type="ARBA" id="ARBA00022603"/>
    </source>
</evidence>
<evidence type="ECO:0000256" key="3">
    <source>
        <dbReference type="ARBA" id="ARBA00022679"/>
    </source>
</evidence>